<feature type="transmembrane region" description="Helical" evidence="1">
    <location>
        <begin position="91"/>
        <end position="108"/>
    </location>
</feature>
<keyword evidence="1" id="KW-0472">Membrane</keyword>
<name>A0A381YPV8_9ZZZZ</name>
<proteinExistence type="predicted"/>
<feature type="transmembrane region" description="Helical" evidence="1">
    <location>
        <begin position="143"/>
        <end position="163"/>
    </location>
</feature>
<feature type="transmembrane region" description="Helical" evidence="1">
    <location>
        <begin position="67"/>
        <end position="85"/>
    </location>
</feature>
<dbReference type="PIRSF" id="PIRSF016919">
    <property type="entry name" value="HupE_UreJ"/>
    <property type="match status" value="1"/>
</dbReference>
<feature type="transmembrane region" description="Helical" evidence="1">
    <location>
        <begin position="175"/>
        <end position="193"/>
    </location>
</feature>
<keyword evidence="1" id="KW-1133">Transmembrane helix</keyword>
<keyword evidence="1" id="KW-0812">Transmembrane</keyword>
<dbReference type="Pfam" id="PF04955">
    <property type="entry name" value="HupE_UreJ"/>
    <property type="match status" value="1"/>
</dbReference>
<evidence type="ECO:0000313" key="2">
    <source>
        <dbReference type="EMBL" id="SVA78563.1"/>
    </source>
</evidence>
<feature type="transmembrane region" description="Helical" evidence="1">
    <location>
        <begin position="31"/>
        <end position="55"/>
    </location>
</feature>
<organism evidence="2">
    <name type="scientific">marine metagenome</name>
    <dbReference type="NCBI Taxonomy" id="408172"/>
    <lineage>
        <taxon>unclassified sequences</taxon>
        <taxon>metagenomes</taxon>
        <taxon>ecological metagenomes</taxon>
    </lineage>
</organism>
<dbReference type="InterPro" id="IPR007038">
    <property type="entry name" value="HupE_UreJ"/>
</dbReference>
<gene>
    <name evidence="2" type="ORF">METZ01_LOCUS131417</name>
</gene>
<protein>
    <recommendedName>
        <fullName evidence="3">Urease accessory protein UreJ</fullName>
    </recommendedName>
</protein>
<evidence type="ECO:0000256" key="1">
    <source>
        <dbReference type="SAM" id="Phobius"/>
    </source>
</evidence>
<dbReference type="AlphaFoldDB" id="A0A381YPV8"/>
<accession>A0A381YPV8</accession>
<reference evidence="2" key="1">
    <citation type="submission" date="2018-05" db="EMBL/GenBank/DDBJ databases">
        <authorList>
            <person name="Lanie J.A."/>
            <person name="Ng W.-L."/>
            <person name="Kazmierczak K.M."/>
            <person name="Andrzejewski T.M."/>
            <person name="Davidsen T.M."/>
            <person name="Wayne K.J."/>
            <person name="Tettelin H."/>
            <person name="Glass J.I."/>
            <person name="Rusch D."/>
            <person name="Podicherti R."/>
            <person name="Tsui H.-C.T."/>
            <person name="Winkler M.E."/>
        </authorList>
    </citation>
    <scope>NUCLEOTIDE SEQUENCE</scope>
</reference>
<sequence>MRRAIYILTPILFCLPTIIQAHEANSLPYGPFLGGITHPVLGFDHFLAMVSVGMVSAQIGGSAIWKIPSTFVLVMFLGGLIGLNFSGFESYEIGIALSVLLLGLVLAAEKNIAISFAMIAVGVFAIFHGYAHGGEIPSIAKPIPYIAGFMTGTILLHITGLILADISIHYQAGKMILRSVGLVIALVGCYFLINSFSY</sequence>
<evidence type="ECO:0008006" key="3">
    <source>
        <dbReference type="Google" id="ProtNLM"/>
    </source>
</evidence>
<dbReference type="EMBL" id="UINC01018657">
    <property type="protein sequence ID" value="SVA78563.1"/>
    <property type="molecule type" value="Genomic_DNA"/>
</dbReference>
<feature type="transmembrane region" description="Helical" evidence="1">
    <location>
        <begin position="113"/>
        <end position="131"/>
    </location>
</feature>